<proteinExistence type="predicted"/>
<name>A0A9W8BB19_9FUNG</name>
<sequence>MRSAEHVVKIFWPLHLCRPVAESGYLVGWNLANGGVVVASKTSFANAMQVSEDLLVFHQQCSADLEPSGTTTGLFRRGSRRWSQRDCALMPPTIVGYLSREGEGLCEPDARDAKELWIDAFTARTQVAFRAILSFGSELPARVIVILYEESASEPWHFYTALPMNLDLTAPALTDRFVPSDLAQTTCLQHSLDYVNTAGQVITHMKGCSRTTAAATAIAEADKGLRKAVRTSPTSETNHLAFERSQPSATAMFAYIRSVFLPLSTYILRPLDLSVFGFRIKEVSAVGQQLDLILRRLAYLIEQWRSSYYTPMPAHGRRHNAQYASFWNSVWVIAVDIVLGCALGIFLIMHSQTVSNFIVQSLRRYTVTSLEQTIVWLRGWPAGLKLNNGLDGFLAELFLWLIHFWTAIFQPATHYMRLVVIVAGWSGFVGGCSMQLAIFSDTMALTTLHTYWFYMVATRIFHWQLVTLYSLFNLFRGRKHNVLRDRIDSCDYDLDQLLVGTILFTLLTYLFPTVLVYYATFAGRRLAVIMAHGLFEILLGILNHCPSFYVMLRLRDPQMFPGGVSYNVTSKHAHRFIEAAWSLPGSPVRVSRDPIPLSARNRLNTTIVQMEPAPLPFSALFFQYYQIWVQFSASYLSLGLLRSLLVGEVVRPVPRLQHTMIPGLSSPHELGYDADNPVGSATFASNDAAHSKAS</sequence>
<evidence type="ECO:0000256" key="1">
    <source>
        <dbReference type="SAM" id="Phobius"/>
    </source>
</evidence>
<evidence type="ECO:0000313" key="3">
    <source>
        <dbReference type="Proteomes" id="UP001150907"/>
    </source>
</evidence>
<feature type="transmembrane region" description="Helical" evidence="1">
    <location>
        <begin position="393"/>
        <end position="411"/>
    </location>
</feature>
<organism evidence="2 3">
    <name type="scientific">Coemansia thaxteri</name>
    <dbReference type="NCBI Taxonomy" id="2663907"/>
    <lineage>
        <taxon>Eukaryota</taxon>
        <taxon>Fungi</taxon>
        <taxon>Fungi incertae sedis</taxon>
        <taxon>Zoopagomycota</taxon>
        <taxon>Kickxellomycotina</taxon>
        <taxon>Kickxellomycetes</taxon>
        <taxon>Kickxellales</taxon>
        <taxon>Kickxellaceae</taxon>
        <taxon>Coemansia</taxon>
    </lineage>
</organism>
<evidence type="ECO:0000313" key="2">
    <source>
        <dbReference type="EMBL" id="KAJ2000716.1"/>
    </source>
</evidence>
<reference evidence="2" key="1">
    <citation type="submission" date="2022-07" db="EMBL/GenBank/DDBJ databases">
        <title>Phylogenomic reconstructions and comparative analyses of Kickxellomycotina fungi.</title>
        <authorList>
            <person name="Reynolds N.K."/>
            <person name="Stajich J.E."/>
            <person name="Barry K."/>
            <person name="Grigoriev I.V."/>
            <person name="Crous P."/>
            <person name="Smith M.E."/>
        </authorList>
    </citation>
    <scope>NUCLEOTIDE SEQUENCE</scope>
    <source>
        <strain evidence="2">IMI 214461</strain>
    </source>
</reference>
<comment type="caution">
    <text evidence="2">The sequence shown here is derived from an EMBL/GenBank/DDBJ whole genome shotgun (WGS) entry which is preliminary data.</text>
</comment>
<feature type="transmembrane region" description="Helical" evidence="1">
    <location>
        <begin position="496"/>
        <end position="520"/>
    </location>
</feature>
<dbReference type="AlphaFoldDB" id="A0A9W8BB19"/>
<keyword evidence="1" id="KW-0472">Membrane</keyword>
<dbReference type="EMBL" id="JANBQF010000494">
    <property type="protein sequence ID" value="KAJ2000716.1"/>
    <property type="molecule type" value="Genomic_DNA"/>
</dbReference>
<dbReference type="PANTHER" id="PTHR21329:SF3">
    <property type="entry name" value="PHOSPHATIDYLINOSITOL N-ACETYLGLUCOSAMINYLTRANSFERASE SUBUNIT Q"/>
    <property type="match status" value="1"/>
</dbReference>
<dbReference type="Proteomes" id="UP001150907">
    <property type="component" value="Unassembled WGS sequence"/>
</dbReference>
<gene>
    <name evidence="2" type="primary">gpi1</name>
    <name evidence="2" type="ORF">H4R26_004481</name>
</gene>
<feature type="transmembrane region" description="Helical" evidence="1">
    <location>
        <begin position="418"/>
        <end position="439"/>
    </location>
</feature>
<protein>
    <submittedName>
        <fullName evidence="2">Pig-Q</fullName>
    </submittedName>
</protein>
<dbReference type="InterPro" id="IPR007720">
    <property type="entry name" value="PigQ/GPI1"/>
</dbReference>
<dbReference type="GO" id="GO:0006506">
    <property type="term" value="P:GPI anchor biosynthetic process"/>
    <property type="evidence" value="ECO:0007669"/>
    <property type="project" value="InterPro"/>
</dbReference>
<feature type="transmembrane region" description="Helical" evidence="1">
    <location>
        <begin position="451"/>
        <end position="475"/>
    </location>
</feature>
<keyword evidence="3" id="KW-1185">Reference proteome</keyword>
<feature type="transmembrane region" description="Helical" evidence="1">
    <location>
        <begin position="326"/>
        <end position="349"/>
    </location>
</feature>
<feature type="transmembrane region" description="Helical" evidence="1">
    <location>
        <begin position="526"/>
        <end position="552"/>
    </location>
</feature>
<dbReference type="OrthoDB" id="70250at2759"/>
<accession>A0A9W8BB19</accession>
<dbReference type="PANTHER" id="PTHR21329">
    <property type="entry name" value="PHOSPHATIDYLINOSITOL N-ACETYLGLUCOSAMINYLTRANSFERASE SUBUNIT Q-RELATED"/>
    <property type="match status" value="1"/>
</dbReference>
<keyword evidence="1" id="KW-0812">Transmembrane</keyword>
<dbReference type="GO" id="GO:0005783">
    <property type="term" value="C:endoplasmic reticulum"/>
    <property type="evidence" value="ECO:0007669"/>
    <property type="project" value="TreeGrafter"/>
</dbReference>
<dbReference type="GO" id="GO:0016020">
    <property type="term" value="C:membrane"/>
    <property type="evidence" value="ECO:0007669"/>
    <property type="project" value="InterPro"/>
</dbReference>
<dbReference type="Pfam" id="PF05024">
    <property type="entry name" value="Gpi1"/>
    <property type="match status" value="1"/>
</dbReference>
<keyword evidence="1" id="KW-1133">Transmembrane helix</keyword>